<sequence>MEKMNIRQILDRLNEEVGYKGLDNTGKNTEDRDDVVSRQAFNNWIREYKKITDGSGRNEIKPIKVNQFETLYFKADVERIIKIYRSNLKKAFKMKTVELPNKTIFLNGKEITLDQKRKRIAKTLLNHDPMAKMTEEEVEQFIENRKKEIIESLLNMKEVEYYAVQSIIDGSQIKQADLFENCVKKSTS</sequence>
<reference evidence="2" key="1">
    <citation type="submission" date="2016-10" db="EMBL/GenBank/DDBJ databases">
        <authorList>
            <person name="Varghese N."/>
            <person name="Submissions S."/>
        </authorList>
    </citation>
    <scope>NUCLEOTIDE SEQUENCE [LARGE SCALE GENOMIC DNA]</scope>
    <source>
        <strain evidence="2">DSM 16108</strain>
    </source>
</reference>
<accession>A0A1I3Y9A6</accession>
<gene>
    <name evidence="1" type="ORF">SAMN04488569_102029</name>
</gene>
<keyword evidence="2" id="KW-1185">Reference proteome</keyword>
<dbReference type="OrthoDB" id="2973062at2"/>
<organism evidence="1 2">
    <name type="scientific">Marinilactibacillus piezotolerans</name>
    <dbReference type="NCBI Taxonomy" id="258723"/>
    <lineage>
        <taxon>Bacteria</taxon>
        <taxon>Bacillati</taxon>
        <taxon>Bacillota</taxon>
        <taxon>Bacilli</taxon>
        <taxon>Lactobacillales</taxon>
        <taxon>Carnobacteriaceae</taxon>
        <taxon>Marinilactibacillus</taxon>
    </lineage>
</organism>
<dbReference type="Proteomes" id="UP000199589">
    <property type="component" value="Unassembled WGS sequence"/>
</dbReference>
<proteinExistence type="predicted"/>
<dbReference type="RefSeq" id="WP_091897401.1">
    <property type="nucleotide sequence ID" value="NZ_FOSJ01000020.1"/>
</dbReference>
<dbReference type="EMBL" id="FOSJ01000020">
    <property type="protein sequence ID" value="SFK28557.1"/>
    <property type="molecule type" value="Genomic_DNA"/>
</dbReference>
<protein>
    <submittedName>
        <fullName evidence="1">Uncharacterized protein</fullName>
    </submittedName>
</protein>
<dbReference type="AlphaFoldDB" id="A0A1I3Y9A6"/>
<evidence type="ECO:0000313" key="1">
    <source>
        <dbReference type="EMBL" id="SFK28557.1"/>
    </source>
</evidence>
<name>A0A1I3Y9A6_9LACT</name>
<evidence type="ECO:0000313" key="2">
    <source>
        <dbReference type="Proteomes" id="UP000199589"/>
    </source>
</evidence>